<dbReference type="OrthoDB" id="420050at2759"/>
<sequence length="356" mass="40502">IRLLAVIFLWSSGGVLYLFFDVFRNRDSLMALGDSLRTQKLLAKKESLKSRLDNPSLRRELREMQLALFEALLTGSEAATKKIFQDMKGLSQAEASRLGLWFVDQRKAYEDEDGGARMQKLSTIPSEQRGQAVQPPLEDSYARSSDLAVNALSAKASWLRRDFSRQLSDMVKALNDIKLEDVRKFDEKLKLDPSTHKLQPEAGAVEHGKHLGLLVASVKSKERALAKVNTDYQEDFETGTKTEQPLARYVCDFLRATIYASDPFALAIAFHAFQERFNTKIVRVKNKFADSEPKLKDEERTNILVNLWVEAGNMRQIGEVQFLLQEYLTAKSLQHLYYDVARAKAASELFDKPIFD</sequence>
<gene>
    <name evidence="1" type="ORF">SPIL2461_LOCUS22694</name>
</gene>
<comment type="caution">
    <text evidence="1">The sequence shown here is derived from an EMBL/GenBank/DDBJ whole genome shotgun (WGS) entry which is preliminary data.</text>
</comment>
<feature type="non-terminal residue" evidence="1">
    <location>
        <position position="1"/>
    </location>
</feature>
<dbReference type="Proteomes" id="UP000649617">
    <property type="component" value="Unassembled WGS sequence"/>
</dbReference>
<name>A0A812Y8Q9_SYMPI</name>
<evidence type="ECO:0000313" key="2">
    <source>
        <dbReference type="Proteomes" id="UP000649617"/>
    </source>
</evidence>
<accession>A0A812Y8Q9</accession>
<keyword evidence="2" id="KW-1185">Reference proteome</keyword>
<dbReference type="AlphaFoldDB" id="A0A812Y8Q9"/>
<proteinExistence type="predicted"/>
<evidence type="ECO:0000313" key="1">
    <source>
        <dbReference type="EMBL" id="CAE7770603.1"/>
    </source>
</evidence>
<organism evidence="1 2">
    <name type="scientific">Symbiodinium pilosum</name>
    <name type="common">Dinoflagellate</name>
    <dbReference type="NCBI Taxonomy" id="2952"/>
    <lineage>
        <taxon>Eukaryota</taxon>
        <taxon>Sar</taxon>
        <taxon>Alveolata</taxon>
        <taxon>Dinophyceae</taxon>
        <taxon>Suessiales</taxon>
        <taxon>Symbiodiniaceae</taxon>
        <taxon>Symbiodinium</taxon>
    </lineage>
</organism>
<protein>
    <submittedName>
        <fullName evidence="1">Uncharacterized protein</fullName>
    </submittedName>
</protein>
<dbReference type="EMBL" id="CAJNIZ010047558">
    <property type="protein sequence ID" value="CAE7770603.1"/>
    <property type="molecule type" value="Genomic_DNA"/>
</dbReference>
<reference evidence="1" key="1">
    <citation type="submission" date="2021-02" db="EMBL/GenBank/DDBJ databases">
        <authorList>
            <person name="Dougan E. K."/>
            <person name="Rhodes N."/>
            <person name="Thang M."/>
            <person name="Chan C."/>
        </authorList>
    </citation>
    <scope>NUCLEOTIDE SEQUENCE</scope>
</reference>